<dbReference type="PANTHER" id="PTHR30055">
    <property type="entry name" value="HTH-TYPE TRANSCRIPTIONAL REGULATOR RUTR"/>
    <property type="match status" value="1"/>
</dbReference>
<dbReference type="EMBL" id="FOQU01000005">
    <property type="protein sequence ID" value="SFJ11844.1"/>
    <property type="molecule type" value="Genomic_DNA"/>
</dbReference>
<dbReference type="SUPFAM" id="SSF46689">
    <property type="entry name" value="Homeodomain-like"/>
    <property type="match status" value="1"/>
</dbReference>
<feature type="domain" description="HTH tetR-type" evidence="4">
    <location>
        <begin position="50"/>
        <end position="110"/>
    </location>
</feature>
<accession>A0A1I3NRE9</accession>
<dbReference type="Gene3D" id="1.10.357.10">
    <property type="entry name" value="Tetracycline Repressor, domain 2"/>
    <property type="match status" value="1"/>
</dbReference>
<evidence type="ECO:0000313" key="5">
    <source>
        <dbReference type="EMBL" id="SFJ11844.1"/>
    </source>
</evidence>
<organism evidence="5 6">
    <name type="scientific">Paraburkholderia megapolitana</name>
    <dbReference type="NCBI Taxonomy" id="420953"/>
    <lineage>
        <taxon>Bacteria</taxon>
        <taxon>Pseudomonadati</taxon>
        <taxon>Pseudomonadota</taxon>
        <taxon>Betaproteobacteria</taxon>
        <taxon>Burkholderiales</taxon>
        <taxon>Burkholderiaceae</taxon>
        <taxon>Paraburkholderia</taxon>
    </lineage>
</organism>
<dbReference type="InterPro" id="IPR009057">
    <property type="entry name" value="Homeodomain-like_sf"/>
</dbReference>
<evidence type="ECO:0000259" key="4">
    <source>
        <dbReference type="PROSITE" id="PS50977"/>
    </source>
</evidence>
<evidence type="ECO:0000256" key="3">
    <source>
        <dbReference type="SAM" id="MobiDB-lite"/>
    </source>
</evidence>
<dbReference type="PROSITE" id="PS50977">
    <property type="entry name" value="HTH_TETR_2"/>
    <property type="match status" value="1"/>
</dbReference>
<dbReference type="Pfam" id="PF00440">
    <property type="entry name" value="TetR_N"/>
    <property type="match status" value="1"/>
</dbReference>
<proteinExistence type="predicted"/>
<dbReference type="PANTHER" id="PTHR30055:SF223">
    <property type="entry name" value="HTH-TYPE TRANSCRIPTIONAL REGULATOR UIDR"/>
    <property type="match status" value="1"/>
</dbReference>
<dbReference type="Proteomes" id="UP000199548">
    <property type="component" value="Unassembled WGS sequence"/>
</dbReference>
<feature type="region of interest" description="Disordered" evidence="3">
    <location>
        <begin position="17"/>
        <end position="51"/>
    </location>
</feature>
<evidence type="ECO:0000256" key="2">
    <source>
        <dbReference type="PROSITE-ProRule" id="PRU00335"/>
    </source>
</evidence>
<dbReference type="OrthoDB" id="9816431at2"/>
<evidence type="ECO:0000256" key="1">
    <source>
        <dbReference type="ARBA" id="ARBA00023125"/>
    </source>
</evidence>
<sequence>MICAVYLFAEAMTPMSTSPPDAVRRARTTKKAEPKARRPGRPSASEPSGQELRELVIDAARSVYAEHGFHRSSVEQLLVAAKISRPTFYRLFDDKREVFDELIARLKAGLAESVTQAMARASSLHELVEYGLDAFFEWQSEDAAVIGALYREIHDLNSPASAHRDRTVAYLNEAFTKRAEALGYPKVDPLLYDALLHVTEYVAAMSFMNNPTSKAQIRRSRQVASRIMLAALLSGVDDRQIPPLPLVGAKRKPAGR</sequence>
<keyword evidence="6" id="KW-1185">Reference proteome</keyword>
<evidence type="ECO:0000313" key="6">
    <source>
        <dbReference type="Proteomes" id="UP000199548"/>
    </source>
</evidence>
<gene>
    <name evidence="5" type="ORF">SAMN05192543_105489</name>
</gene>
<dbReference type="PRINTS" id="PR00455">
    <property type="entry name" value="HTHTETR"/>
</dbReference>
<dbReference type="GO" id="GO:0003700">
    <property type="term" value="F:DNA-binding transcription factor activity"/>
    <property type="evidence" value="ECO:0007669"/>
    <property type="project" value="TreeGrafter"/>
</dbReference>
<keyword evidence="1 2" id="KW-0238">DNA-binding</keyword>
<protein>
    <submittedName>
        <fullName evidence="5">Transcriptional regulator, TetR family</fullName>
    </submittedName>
</protein>
<dbReference type="AlphaFoldDB" id="A0A1I3NRE9"/>
<feature type="DNA-binding region" description="H-T-H motif" evidence="2">
    <location>
        <begin position="73"/>
        <end position="92"/>
    </location>
</feature>
<dbReference type="InterPro" id="IPR001647">
    <property type="entry name" value="HTH_TetR"/>
</dbReference>
<dbReference type="InterPro" id="IPR050109">
    <property type="entry name" value="HTH-type_TetR-like_transc_reg"/>
</dbReference>
<dbReference type="GO" id="GO:0000976">
    <property type="term" value="F:transcription cis-regulatory region binding"/>
    <property type="evidence" value="ECO:0007669"/>
    <property type="project" value="TreeGrafter"/>
</dbReference>
<reference evidence="5 6" key="1">
    <citation type="submission" date="2016-10" db="EMBL/GenBank/DDBJ databases">
        <authorList>
            <person name="de Groot N.N."/>
        </authorList>
    </citation>
    <scope>NUCLEOTIDE SEQUENCE [LARGE SCALE GENOMIC DNA]</scope>
    <source>
        <strain evidence="5 6">LMG 23650</strain>
    </source>
</reference>
<name>A0A1I3NRE9_9BURK</name>